<evidence type="ECO:0000256" key="8">
    <source>
        <dbReference type="ARBA" id="ARBA00023136"/>
    </source>
</evidence>
<evidence type="ECO:0000256" key="12">
    <source>
        <dbReference type="SAM" id="Phobius"/>
    </source>
</evidence>
<evidence type="ECO:0000256" key="4">
    <source>
        <dbReference type="ARBA" id="ARBA00022606"/>
    </source>
</evidence>
<keyword evidence="8 12" id="KW-0472">Membrane</keyword>
<comment type="similarity">
    <text evidence="2 11">Belongs to the G-protein coupled receptor T2R family.</text>
</comment>
<keyword evidence="7" id="KW-0297">G-protein coupled receptor</keyword>
<evidence type="ECO:0000256" key="9">
    <source>
        <dbReference type="ARBA" id="ARBA00023170"/>
    </source>
</evidence>
<dbReference type="GeneID" id="111815165"/>
<dbReference type="InParanoid" id="A0A6P6DZ25"/>
<name>A0A6P6DZ25_OCTDE</name>
<evidence type="ECO:0000256" key="7">
    <source>
        <dbReference type="ARBA" id="ARBA00023040"/>
    </source>
</evidence>
<dbReference type="Pfam" id="PF05296">
    <property type="entry name" value="TAS2R"/>
    <property type="match status" value="1"/>
</dbReference>
<comment type="subcellular location">
    <subcellularLocation>
        <location evidence="1">Membrane</location>
        <topology evidence="1">Multi-pass membrane protein</topology>
    </subcellularLocation>
</comment>
<evidence type="ECO:0000256" key="2">
    <source>
        <dbReference type="ARBA" id="ARBA00007376"/>
    </source>
</evidence>
<keyword evidence="3" id="KW-0919">Taste</keyword>
<dbReference type="RefSeq" id="XP_023565231.1">
    <property type="nucleotide sequence ID" value="XM_023709463.1"/>
</dbReference>
<dbReference type="OrthoDB" id="10665424at2759"/>
<protein>
    <submittedName>
        <fullName evidence="14">Taste receptor type 2 member 50-like</fullName>
    </submittedName>
</protein>
<evidence type="ECO:0000313" key="13">
    <source>
        <dbReference type="Proteomes" id="UP000515203"/>
    </source>
</evidence>
<keyword evidence="6 12" id="KW-1133">Transmembrane helix</keyword>
<reference evidence="14" key="1">
    <citation type="submission" date="2025-08" db="UniProtKB">
        <authorList>
            <consortium name="RefSeq"/>
        </authorList>
    </citation>
    <scope>IDENTIFICATION</scope>
</reference>
<dbReference type="PANTHER" id="PTHR11394:SF27">
    <property type="entry name" value="TASTE RECEPTOR TYPE 2 MEMBER 20"/>
    <property type="match status" value="1"/>
</dbReference>
<dbReference type="GO" id="GO:0033038">
    <property type="term" value="F:bitter taste receptor activity"/>
    <property type="evidence" value="ECO:0007669"/>
    <property type="project" value="InterPro"/>
</dbReference>
<evidence type="ECO:0000256" key="5">
    <source>
        <dbReference type="ARBA" id="ARBA00022692"/>
    </source>
</evidence>
<keyword evidence="5 12" id="KW-0812">Transmembrane</keyword>
<proteinExistence type="inferred from homology"/>
<evidence type="ECO:0000256" key="1">
    <source>
        <dbReference type="ARBA" id="ARBA00004141"/>
    </source>
</evidence>
<keyword evidence="13" id="KW-1185">Reference proteome</keyword>
<dbReference type="GO" id="GO:0016020">
    <property type="term" value="C:membrane"/>
    <property type="evidence" value="ECO:0007669"/>
    <property type="project" value="UniProtKB-SubCell"/>
</dbReference>
<organism evidence="13 14">
    <name type="scientific">Octodon degus</name>
    <name type="common">Degu</name>
    <name type="synonym">Sciurus degus</name>
    <dbReference type="NCBI Taxonomy" id="10160"/>
    <lineage>
        <taxon>Eukaryota</taxon>
        <taxon>Metazoa</taxon>
        <taxon>Chordata</taxon>
        <taxon>Craniata</taxon>
        <taxon>Vertebrata</taxon>
        <taxon>Euteleostomi</taxon>
        <taxon>Mammalia</taxon>
        <taxon>Eutheria</taxon>
        <taxon>Euarchontoglires</taxon>
        <taxon>Glires</taxon>
        <taxon>Rodentia</taxon>
        <taxon>Hystricomorpha</taxon>
        <taxon>Octodontidae</taxon>
        <taxon>Octodon</taxon>
    </lineage>
</organism>
<keyword evidence="10" id="KW-0807">Transducer</keyword>
<keyword evidence="4" id="KW-0716">Sensory transduction</keyword>
<sequence length="148" mass="16889">MSVTEIEKDRIGNIFYIFWITTNDFSIWISTSLSINYLLKIANFSNLLFLHLKKKVHAVIVLTLWAGLFLLLIYSLHKHLGQMLQYSNGSKDLSTKVHVKALKIVVSYLLLIAMYLLTKTETGICFACVASTLLLKEKKPVKKKPSIE</sequence>
<dbReference type="PANTHER" id="PTHR11394">
    <property type="entry name" value="TASTE RECEPTOR TYPE 2"/>
    <property type="match status" value="1"/>
</dbReference>
<evidence type="ECO:0000256" key="6">
    <source>
        <dbReference type="ARBA" id="ARBA00022989"/>
    </source>
</evidence>
<feature type="transmembrane region" description="Helical" evidence="12">
    <location>
        <begin position="14"/>
        <end position="39"/>
    </location>
</feature>
<dbReference type="AlphaFoldDB" id="A0A6P6DZ25"/>
<accession>A0A6P6DZ25</accession>
<evidence type="ECO:0000256" key="3">
    <source>
        <dbReference type="ARBA" id="ARBA00022480"/>
    </source>
</evidence>
<evidence type="ECO:0000256" key="11">
    <source>
        <dbReference type="RuleBase" id="RU004423"/>
    </source>
</evidence>
<evidence type="ECO:0000313" key="14">
    <source>
        <dbReference type="RefSeq" id="XP_023565231.1"/>
    </source>
</evidence>
<dbReference type="InterPro" id="IPR007960">
    <property type="entry name" value="TAS2R"/>
</dbReference>
<dbReference type="Proteomes" id="UP000515203">
    <property type="component" value="Unplaced"/>
</dbReference>
<dbReference type="GO" id="GO:0004930">
    <property type="term" value="F:G protein-coupled receptor activity"/>
    <property type="evidence" value="ECO:0007669"/>
    <property type="project" value="UniProtKB-KW"/>
</dbReference>
<keyword evidence="9" id="KW-0675">Receptor</keyword>
<gene>
    <name evidence="14" type="primary">LOC111815165</name>
</gene>
<feature type="transmembrane region" description="Helical" evidence="12">
    <location>
        <begin position="59"/>
        <end position="77"/>
    </location>
</feature>
<evidence type="ECO:0000256" key="10">
    <source>
        <dbReference type="ARBA" id="ARBA00023224"/>
    </source>
</evidence>